<comment type="caution">
    <text evidence="1">The sequence shown here is derived from an EMBL/GenBank/DDBJ whole genome shotgun (WGS) entry which is preliminary data.</text>
</comment>
<dbReference type="AlphaFoldDB" id="A0A5U9KW62"/>
<sequence length="78" mass="8886">MTPAKFQISRSITIFVRYLIKHRYLWDDPVTCGTTHYYLMDYSHLAGDNARVQKIVFMQSLPALAPVSDAGIFTGTVF</sequence>
<proteinExistence type="predicted"/>
<organism evidence="1">
    <name type="scientific">Salmonella newport</name>
    <dbReference type="NCBI Taxonomy" id="108619"/>
    <lineage>
        <taxon>Bacteria</taxon>
        <taxon>Pseudomonadati</taxon>
        <taxon>Pseudomonadota</taxon>
        <taxon>Gammaproteobacteria</taxon>
        <taxon>Enterobacterales</taxon>
        <taxon>Enterobacteriaceae</taxon>
        <taxon>Salmonella</taxon>
    </lineage>
</organism>
<evidence type="ECO:0000313" key="1">
    <source>
        <dbReference type="EMBL" id="EBS2695488.1"/>
    </source>
</evidence>
<name>A0A5U9KW62_SALNE</name>
<gene>
    <name evidence="1" type="ORF">DRY71_22655</name>
</gene>
<dbReference type="EMBL" id="AAGUYM010000036">
    <property type="protein sequence ID" value="EBS2695488.1"/>
    <property type="molecule type" value="Genomic_DNA"/>
</dbReference>
<accession>A0A5U9KW62</accession>
<protein>
    <submittedName>
        <fullName evidence="1">Uncharacterized protein</fullName>
    </submittedName>
</protein>
<dbReference type="Proteomes" id="UP000839726">
    <property type="component" value="Unassembled WGS sequence"/>
</dbReference>
<reference evidence="1" key="1">
    <citation type="submission" date="2018-07" db="EMBL/GenBank/DDBJ databases">
        <authorList>
            <person name="Ashton P.M."/>
            <person name="Dallman T."/>
            <person name="Nair S."/>
            <person name="De Pinna E."/>
            <person name="Peters T."/>
            <person name="Grant K."/>
        </authorList>
    </citation>
    <scope>NUCLEOTIDE SEQUENCE [LARGE SCALE GENOMIC DNA]</scope>
    <source>
        <strain evidence="1">436933</strain>
    </source>
</reference>